<dbReference type="InterPro" id="IPR011256">
    <property type="entry name" value="Reg_factor_effector_dom_sf"/>
</dbReference>
<gene>
    <name evidence="3" type="ORF">IEQ44_13895</name>
</gene>
<dbReference type="Gene3D" id="3.20.80.10">
    <property type="entry name" value="Regulatory factor, effector binding domain"/>
    <property type="match status" value="1"/>
</dbReference>
<dbReference type="InterPro" id="IPR029442">
    <property type="entry name" value="GyrI-like"/>
</dbReference>
<dbReference type="EMBL" id="JADCSA010000015">
    <property type="protein sequence ID" value="MBE7325741.1"/>
    <property type="molecule type" value="Genomic_DNA"/>
</dbReference>
<proteinExistence type="predicted"/>
<evidence type="ECO:0000313" key="4">
    <source>
        <dbReference type="Proteomes" id="UP000756387"/>
    </source>
</evidence>
<accession>A0ABR9RW30</accession>
<organism evidence="3 4">
    <name type="scientific">Nocardioides malaquae</name>
    <dbReference type="NCBI Taxonomy" id="2773426"/>
    <lineage>
        <taxon>Bacteria</taxon>
        <taxon>Bacillati</taxon>
        <taxon>Actinomycetota</taxon>
        <taxon>Actinomycetes</taxon>
        <taxon>Propionibacteriales</taxon>
        <taxon>Nocardioidaceae</taxon>
        <taxon>Nocardioides</taxon>
    </lineage>
</organism>
<comment type="caution">
    <text evidence="3">The sequence shown here is derived from an EMBL/GenBank/DDBJ whole genome shotgun (WGS) entry which is preliminary data.</text>
</comment>
<dbReference type="RefSeq" id="WP_193639066.1">
    <property type="nucleotide sequence ID" value="NZ_JADCSA010000015.1"/>
</dbReference>
<dbReference type="SUPFAM" id="SSF55136">
    <property type="entry name" value="Probable bacterial effector-binding domain"/>
    <property type="match status" value="1"/>
</dbReference>
<reference evidence="3 4" key="1">
    <citation type="submission" date="2020-10" db="EMBL/GenBank/DDBJ databases">
        <title>Nocardioides sp. isolated from sludge.</title>
        <authorList>
            <person name="Zhang X."/>
        </authorList>
    </citation>
    <scope>NUCLEOTIDE SEQUENCE [LARGE SCALE GENOMIC DNA]</scope>
    <source>
        <strain evidence="3 4">Y6</strain>
    </source>
</reference>
<protein>
    <submittedName>
        <fullName evidence="3">GyrI-like domain-containing protein</fullName>
    </submittedName>
</protein>
<dbReference type="Pfam" id="PF06445">
    <property type="entry name" value="GyrI-like"/>
    <property type="match status" value="1"/>
</dbReference>
<evidence type="ECO:0000259" key="2">
    <source>
        <dbReference type="SMART" id="SM00871"/>
    </source>
</evidence>
<feature type="domain" description="AraC effector-binding" evidence="2">
    <location>
        <begin position="4"/>
        <end position="154"/>
    </location>
</feature>
<keyword evidence="4" id="KW-1185">Reference proteome</keyword>
<feature type="region of interest" description="Disordered" evidence="1">
    <location>
        <begin position="124"/>
        <end position="143"/>
    </location>
</feature>
<evidence type="ECO:0000256" key="1">
    <source>
        <dbReference type="SAM" id="MobiDB-lite"/>
    </source>
</evidence>
<dbReference type="Proteomes" id="UP000756387">
    <property type="component" value="Unassembled WGS sequence"/>
</dbReference>
<dbReference type="SMART" id="SM00871">
    <property type="entry name" value="AraC_E_bind"/>
    <property type="match status" value="1"/>
</dbReference>
<evidence type="ECO:0000313" key="3">
    <source>
        <dbReference type="EMBL" id="MBE7325741.1"/>
    </source>
</evidence>
<dbReference type="InterPro" id="IPR010499">
    <property type="entry name" value="AraC_E-bd"/>
</dbReference>
<name>A0ABR9RW30_9ACTN</name>
<sequence length="159" mass="16780">MPLETPDVVQLEPQEALAIRGVVARDEIGGFLGEAFQEVASTAQESGLVITGPPFAYYPEPPGDSITVDAGFPVSSPADPSGRARRLVLPGGAVVIATHVGHYDAIAQSYEDLERWVGDRGLTPGTSAWETYVTDPDDEPDPAGWRTVIHCPLTGAEGP</sequence>